<dbReference type="EMBL" id="AZDK01000005">
    <property type="protein sequence ID" value="KRK60339.1"/>
    <property type="molecule type" value="Genomic_DNA"/>
</dbReference>
<proteinExistence type="predicted"/>
<evidence type="ECO:0008006" key="5">
    <source>
        <dbReference type="Google" id="ProtNLM"/>
    </source>
</evidence>
<protein>
    <recommendedName>
        <fullName evidence="5">Lipoprotein</fullName>
    </recommendedName>
</protein>
<name>A0ABR5P1H6_9LACO</name>
<reference evidence="3 4" key="1">
    <citation type="journal article" date="2015" name="Genome Announc.">
        <title>Expanding the biotechnology potential of lactobacilli through comparative genomics of 213 strains and associated genera.</title>
        <authorList>
            <person name="Sun Z."/>
            <person name="Harris H.M."/>
            <person name="McCann A."/>
            <person name="Guo C."/>
            <person name="Argimon S."/>
            <person name="Zhang W."/>
            <person name="Yang X."/>
            <person name="Jeffery I.B."/>
            <person name="Cooney J.C."/>
            <person name="Kagawa T.F."/>
            <person name="Liu W."/>
            <person name="Song Y."/>
            <person name="Salvetti E."/>
            <person name="Wrobel A."/>
            <person name="Rasinkangas P."/>
            <person name="Parkhill J."/>
            <person name="Rea M.C."/>
            <person name="O'Sullivan O."/>
            <person name="Ritari J."/>
            <person name="Douillard F.P."/>
            <person name="Paul Ross R."/>
            <person name="Yang R."/>
            <person name="Briner A.E."/>
            <person name="Felis G.E."/>
            <person name="de Vos W.M."/>
            <person name="Barrangou R."/>
            <person name="Klaenhammer T.R."/>
            <person name="Caufield P.W."/>
            <person name="Cui Y."/>
            <person name="Zhang H."/>
            <person name="O'Toole P.W."/>
        </authorList>
    </citation>
    <scope>NUCLEOTIDE SEQUENCE [LARGE SCALE GENOMIC DNA]</scope>
    <source>
        <strain evidence="3 4">DSM 16041</strain>
    </source>
</reference>
<accession>A0ABR5P1H6</accession>
<evidence type="ECO:0000256" key="1">
    <source>
        <dbReference type="SAM" id="MobiDB-lite"/>
    </source>
</evidence>
<feature type="signal peptide" evidence="2">
    <location>
        <begin position="1"/>
        <end position="34"/>
    </location>
</feature>
<organism evidence="3 4">
    <name type="scientific">Limosilactobacillus antri DSM 16041</name>
    <dbReference type="NCBI Taxonomy" id="525309"/>
    <lineage>
        <taxon>Bacteria</taxon>
        <taxon>Bacillati</taxon>
        <taxon>Bacillota</taxon>
        <taxon>Bacilli</taxon>
        <taxon>Lactobacillales</taxon>
        <taxon>Lactobacillaceae</taxon>
        <taxon>Limosilactobacillus</taxon>
    </lineage>
</organism>
<feature type="region of interest" description="Disordered" evidence="1">
    <location>
        <begin position="33"/>
        <end position="90"/>
    </location>
</feature>
<sequence length="168" mass="17442">MGVVIMITMKKKIVSGSLVALVALGLAGCANNSAAPSSKVNHPQTAKVAQSSSKKASSSDAQAASQKAAVSASSVSANTHTSYAAQPNSNVDQQGAVVNQFVKASGVNGQGMRYTVSQQPNSKGNYQVEVRDSNGDPNIAHLDGIYQFNPETNQVQTMNPVSGQYENK</sequence>
<gene>
    <name evidence="3" type="ORF">FC31_GL001724</name>
</gene>
<comment type="caution">
    <text evidence="3">The sequence shown here is derived from an EMBL/GenBank/DDBJ whole genome shotgun (WGS) entry which is preliminary data.</text>
</comment>
<evidence type="ECO:0000313" key="3">
    <source>
        <dbReference type="EMBL" id="KRK60339.1"/>
    </source>
</evidence>
<keyword evidence="4" id="KW-1185">Reference proteome</keyword>
<feature type="compositionally biased region" description="Low complexity" evidence="1">
    <location>
        <begin position="46"/>
        <end position="77"/>
    </location>
</feature>
<evidence type="ECO:0000313" key="4">
    <source>
        <dbReference type="Proteomes" id="UP000051883"/>
    </source>
</evidence>
<feature type="compositionally biased region" description="Polar residues" evidence="1">
    <location>
        <begin position="33"/>
        <end position="44"/>
    </location>
</feature>
<feature type="chain" id="PRO_5045871648" description="Lipoprotein" evidence="2">
    <location>
        <begin position="35"/>
        <end position="168"/>
    </location>
</feature>
<keyword evidence="2" id="KW-0732">Signal</keyword>
<feature type="compositionally biased region" description="Polar residues" evidence="1">
    <location>
        <begin position="78"/>
        <end position="90"/>
    </location>
</feature>
<evidence type="ECO:0000256" key="2">
    <source>
        <dbReference type="SAM" id="SignalP"/>
    </source>
</evidence>
<dbReference type="Proteomes" id="UP000051883">
    <property type="component" value="Unassembled WGS sequence"/>
</dbReference>